<dbReference type="OrthoDB" id="5490569at2"/>
<dbReference type="EMBL" id="CP040098">
    <property type="protein sequence ID" value="QCQ23297.1"/>
    <property type="molecule type" value="Genomic_DNA"/>
</dbReference>
<dbReference type="InterPro" id="IPR001667">
    <property type="entry name" value="DDH_dom"/>
</dbReference>
<protein>
    <submittedName>
        <fullName evidence="2">Phosphoethanolamine methyltransferase</fullName>
    </submittedName>
</protein>
<dbReference type="Proteomes" id="UP000298602">
    <property type="component" value="Chromosome"/>
</dbReference>
<keyword evidence="3" id="KW-1185">Reference proteome</keyword>
<dbReference type="Pfam" id="PF01368">
    <property type="entry name" value="DHH"/>
    <property type="match status" value="1"/>
</dbReference>
<dbReference type="KEGG" id="dax:FDQ92_14620"/>
<proteinExistence type="predicted"/>
<dbReference type="InterPro" id="IPR051319">
    <property type="entry name" value="Oligoribo/pAp-PDE_c-di-AMP_PDE"/>
</dbReference>
<dbReference type="PANTHER" id="PTHR47618:SF1">
    <property type="entry name" value="BIFUNCTIONAL OLIGORIBONUCLEASE AND PAP PHOSPHATASE NRNA"/>
    <property type="match status" value="1"/>
</dbReference>
<dbReference type="SUPFAM" id="SSF64182">
    <property type="entry name" value="DHH phosphoesterases"/>
    <property type="match status" value="1"/>
</dbReference>
<evidence type="ECO:0000259" key="1">
    <source>
        <dbReference type="Pfam" id="PF01368"/>
    </source>
</evidence>
<organism evidence="2 3">
    <name type="scientific">Desulfoglaeba alkanexedens ALDC</name>
    <dbReference type="NCBI Taxonomy" id="980445"/>
    <lineage>
        <taxon>Bacteria</taxon>
        <taxon>Pseudomonadati</taxon>
        <taxon>Thermodesulfobacteriota</taxon>
        <taxon>Syntrophobacteria</taxon>
        <taxon>Syntrophobacterales</taxon>
        <taxon>Syntrophobacteraceae</taxon>
        <taxon>Desulfoglaeba</taxon>
    </lineage>
</organism>
<keyword evidence="2" id="KW-0808">Transferase</keyword>
<dbReference type="GO" id="GO:0008168">
    <property type="term" value="F:methyltransferase activity"/>
    <property type="evidence" value="ECO:0007669"/>
    <property type="project" value="UniProtKB-KW"/>
</dbReference>
<dbReference type="InterPro" id="IPR038763">
    <property type="entry name" value="DHH_sf"/>
</dbReference>
<name>A0A4P8L5H9_9BACT</name>
<reference evidence="2 3" key="2">
    <citation type="submission" date="2019-05" db="EMBL/GenBank/DDBJ databases">
        <authorList>
            <person name="Suflita J.M."/>
            <person name="Marks C.R."/>
        </authorList>
    </citation>
    <scope>NUCLEOTIDE SEQUENCE [LARGE SCALE GENOMIC DNA]</scope>
    <source>
        <strain evidence="2 3">ALDC</strain>
    </source>
</reference>
<sequence>MSRFNTRNASMTKTRSKPYRPAELKPIIRWRSRTEALKALHGLFNYKDRALITIDPDPDSIASAMALKRLLWRHVQSTAIGIIRPIKRLNNLTMVRLLKLPLIQLNEKNIKDFDKYLLVDGQPSHHELFQKVPYTAVIDHHPVKSEPDAPFVDIRPHYGAVSTMMTEYLRAAAIKPSQTLATALIYGIKTDTRNFERQTLEEDVKAFLYLFSRANHNILRKIEISDLSLRDLALFKEAIENKTVSRDRIYSHLEKVNSPDILVIIAEFMLKVHDISWSIVSGVHGDQLVVIVRNDGYRKDAGKAVTRAFSGLGNAGGHKAMARAEIPLAALDPLLQRKTPTAIARFVKRRFAVGHPASK</sequence>
<evidence type="ECO:0000313" key="2">
    <source>
        <dbReference type="EMBL" id="QCQ23297.1"/>
    </source>
</evidence>
<reference evidence="2 3" key="1">
    <citation type="submission" date="2019-05" db="EMBL/GenBank/DDBJ databases">
        <title>The Complete Genome Sequence of the n-alkane-degrading Desulfoglaeba alkanexedens ALDC reveals multiple alkylsuccinate synthase gene clusters.</title>
        <authorList>
            <person name="Callaghan A.V."/>
            <person name="Davidova I.A."/>
            <person name="Duncan K.E."/>
            <person name="Morris B."/>
            <person name="McInerney M.J."/>
        </authorList>
    </citation>
    <scope>NUCLEOTIDE SEQUENCE [LARGE SCALE GENOMIC DNA]</scope>
    <source>
        <strain evidence="2 3">ALDC</strain>
    </source>
</reference>
<dbReference type="AlphaFoldDB" id="A0A4P8L5H9"/>
<dbReference type="GO" id="GO:0032259">
    <property type="term" value="P:methylation"/>
    <property type="evidence" value="ECO:0007669"/>
    <property type="project" value="UniProtKB-KW"/>
</dbReference>
<dbReference type="PANTHER" id="PTHR47618">
    <property type="entry name" value="BIFUNCTIONAL OLIGORIBONUCLEASE AND PAP PHOSPHATASE NRNA"/>
    <property type="match status" value="1"/>
</dbReference>
<feature type="domain" description="DDH" evidence="1">
    <location>
        <begin position="53"/>
        <end position="188"/>
    </location>
</feature>
<keyword evidence="2" id="KW-0489">Methyltransferase</keyword>
<evidence type="ECO:0000313" key="3">
    <source>
        <dbReference type="Proteomes" id="UP000298602"/>
    </source>
</evidence>
<dbReference type="Gene3D" id="3.90.1640.10">
    <property type="entry name" value="inorganic pyrophosphatase (n-terminal core)"/>
    <property type="match status" value="1"/>
</dbReference>
<accession>A0A4P8L5H9</accession>
<gene>
    <name evidence="2" type="ORF">FDQ92_14620</name>
</gene>